<evidence type="ECO:0000313" key="2">
    <source>
        <dbReference type="Proteomes" id="UP000243140"/>
    </source>
</evidence>
<name>A0ABX3SSP8_MYCMA</name>
<accession>A0ABX3SSP8</accession>
<sequence length="65" mass="7158">MLCGMTTTVEELIQAADDARRVAQKALQVAVREARAADWSWDQISAALDGKPNGETLRRHFGSDE</sequence>
<evidence type="ECO:0008006" key="3">
    <source>
        <dbReference type="Google" id="ProtNLM"/>
    </source>
</evidence>
<comment type="caution">
    <text evidence="1">The sequence shown here is derived from an EMBL/GenBank/DDBJ whole genome shotgun (WGS) entry which is preliminary data.</text>
</comment>
<dbReference type="Proteomes" id="UP000243140">
    <property type="component" value="Unassembled WGS sequence"/>
</dbReference>
<proteinExistence type="predicted"/>
<protein>
    <recommendedName>
        <fullName evidence="3">Antitoxin</fullName>
    </recommendedName>
</protein>
<evidence type="ECO:0000313" key="1">
    <source>
        <dbReference type="EMBL" id="ORA81731.1"/>
    </source>
</evidence>
<gene>
    <name evidence="1" type="ORF">BST29_13550</name>
</gene>
<reference evidence="1 2" key="1">
    <citation type="submission" date="2017-02" db="EMBL/GenBank/DDBJ databases">
        <title>The new phylogeny of genus Mycobacterium.</title>
        <authorList>
            <person name="Tortoli E."/>
            <person name="Trovato A."/>
            <person name="Cirillo D.M."/>
        </authorList>
    </citation>
    <scope>NUCLEOTIDE SEQUENCE [LARGE SCALE GENOMIC DNA]</scope>
    <source>
        <strain evidence="1 2">IP1130001</strain>
    </source>
</reference>
<keyword evidence="2" id="KW-1185">Reference proteome</keyword>
<organism evidence="1 2">
    <name type="scientific">Mycobacterium malmoense</name>
    <dbReference type="NCBI Taxonomy" id="1780"/>
    <lineage>
        <taxon>Bacteria</taxon>
        <taxon>Bacillati</taxon>
        <taxon>Actinomycetota</taxon>
        <taxon>Actinomycetes</taxon>
        <taxon>Mycobacteriales</taxon>
        <taxon>Mycobacteriaceae</taxon>
        <taxon>Mycobacterium</taxon>
    </lineage>
</organism>
<dbReference type="EMBL" id="MVHV01000012">
    <property type="protein sequence ID" value="ORA81731.1"/>
    <property type="molecule type" value="Genomic_DNA"/>
</dbReference>